<organism evidence="2 3">
    <name type="scientific">Pseudoxanthomonas wuyuanensis</name>
    <dbReference type="NCBI Taxonomy" id="1073196"/>
    <lineage>
        <taxon>Bacteria</taxon>
        <taxon>Pseudomonadati</taxon>
        <taxon>Pseudomonadota</taxon>
        <taxon>Gammaproteobacteria</taxon>
        <taxon>Lysobacterales</taxon>
        <taxon>Lysobacteraceae</taxon>
        <taxon>Pseudoxanthomonas</taxon>
    </lineage>
</organism>
<dbReference type="InterPro" id="IPR012577">
    <property type="entry name" value="NIPSNAP"/>
</dbReference>
<dbReference type="SUPFAM" id="SSF54909">
    <property type="entry name" value="Dimeric alpha+beta barrel"/>
    <property type="match status" value="1"/>
</dbReference>
<feature type="domain" description="NIPSNAP" evidence="1">
    <location>
        <begin position="53"/>
        <end position="154"/>
    </location>
</feature>
<reference evidence="2 3" key="1">
    <citation type="submission" date="2017-09" db="EMBL/GenBank/DDBJ databases">
        <authorList>
            <person name="Ehlers B."/>
            <person name="Leendertz F.H."/>
        </authorList>
    </citation>
    <scope>NUCLEOTIDE SEQUENCE [LARGE SCALE GENOMIC DNA]</scope>
    <source>
        <strain evidence="2 3">CGMCC 1.10978</strain>
    </source>
</reference>
<dbReference type="Proteomes" id="UP000219374">
    <property type="component" value="Unassembled WGS sequence"/>
</dbReference>
<gene>
    <name evidence="2" type="ORF">SAMN06296416_102234</name>
</gene>
<keyword evidence="3" id="KW-1185">Reference proteome</keyword>
<dbReference type="AlphaFoldDB" id="A0A286D371"/>
<evidence type="ECO:0000313" key="2">
    <source>
        <dbReference type="EMBL" id="SOD53093.1"/>
    </source>
</evidence>
<dbReference type="RefSeq" id="WP_238394487.1">
    <property type="nucleotide sequence ID" value="NZ_OCND01000002.1"/>
</dbReference>
<proteinExistence type="predicted"/>
<dbReference type="InterPro" id="IPR011008">
    <property type="entry name" value="Dimeric_a/b-barrel"/>
</dbReference>
<name>A0A286D371_9GAMM</name>
<dbReference type="Gene3D" id="3.30.70.100">
    <property type="match status" value="1"/>
</dbReference>
<dbReference type="Pfam" id="PF07978">
    <property type="entry name" value="NIPSNAP"/>
    <property type="match status" value="1"/>
</dbReference>
<evidence type="ECO:0000259" key="1">
    <source>
        <dbReference type="Pfam" id="PF07978"/>
    </source>
</evidence>
<sequence length="160" mass="18435">MRSHGLFATSIANPGIRAALRTMMLVLPAVLLLCTWHPARAYAQPAQPSPIHQLRIYEIFEDTKGAFHDRFRDHAARIMARHGFRILAMWETRHQDRTEFVYLLEWPDQATQEKQWAAFMADQEWSDIKARTRAQGPMVGGIEDRLLLPVPYSPALDGRE</sequence>
<protein>
    <submittedName>
        <fullName evidence="2">NIPSNAP protein</fullName>
    </submittedName>
</protein>
<evidence type="ECO:0000313" key="3">
    <source>
        <dbReference type="Proteomes" id="UP000219374"/>
    </source>
</evidence>
<accession>A0A286D371</accession>
<dbReference type="EMBL" id="OCND01000002">
    <property type="protein sequence ID" value="SOD53093.1"/>
    <property type="molecule type" value="Genomic_DNA"/>
</dbReference>